<evidence type="ECO:0000313" key="5">
    <source>
        <dbReference type="Proteomes" id="UP000600363"/>
    </source>
</evidence>
<dbReference type="GO" id="GO:0006730">
    <property type="term" value="P:one-carbon metabolic process"/>
    <property type="evidence" value="ECO:0007669"/>
    <property type="project" value="InterPro"/>
</dbReference>
<accession>A0A832RVQ8</accession>
<dbReference type="SUPFAM" id="SSF51717">
    <property type="entry name" value="Dihydropteroate synthetase-like"/>
    <property type="match status" value="1"/>
</dbReference>
<dbReference type="EC" id="2.1.1.86" evidence="4"/>
<evidence type="ECO:0000313" key="4">
    <source>
        <dbReference type="EMBL" id="HIH70342.1"/>
    </source>
</evidence>
<dbReference type="GO" id="GO:0032259">
    <property type="term" value="P:methylation"/>
    <property type="evidence" value="ECO:0007669"/>
    <property type="project" value="UniProtKB-KW"/>
</dbReference>
<dbReference type="InterPro" id="IPR011005">
    <property type="entry name" value="Dihydropteroate_synth-like_sf"/>
</dbReference>
<dbReference type="PIRSF" id="PIRSF500206">
    <property type="entry name" value="MtrH"/>
    <property type="match status" value="1"/>
</dbReference>
<organism evidence="4 5">
    <name type="scientific">Methermicoccus shengliensis</name>
    <dbReference type="NCBI Taxonomy" id="660064"/>
    <lineage>
        <taxon>Archaea</taxon>
        <taxon>Methanobacteriati</taxon>
        <taxon>Methanobacteriota</taxon>
        <taxon>Stenosarchaea group</taxon>
        <taxon>Methanomicrobia</taxon>
        <taxon>Methanosarcinales</taxon>
        <taxon>Methermicoccaceae</taxon>
        <taxon>Methermicoccus</taxon>
    </lineage>
</organism>
<dbReference type="NCBIfam" id="TIGR01114">
    <property type="entry name" value="mtrH"/>
    <property type="match status" value="1"/>
</dbReference>
<gene>
    <name evidence="4" type="primary">mtrH</name>
    <name evidence="4" type="ORF">HA299_07035</name>
</gene>
<name>A0A832RVQ8_9EURY</name>
<dbReference type="Pfam" id="PF02007">
    <property type="entry name" value="MtrH"/>
    <property type="match status" value="1"/>
</dbReference>
<dbReference type="InterPro" id="IPR028342">
    <property type="entry name" value="MtrH"/>
</dbReference>
<reference evidence="4" key="1">
    <citation type="journal article" date="2020" name="bioRxiv">
        <title>A rank-normalized archaeal taxonomy based on genome phylogeny resolves widespread incomplete and uneven classifications.</title>
        <authorList>
            <person name="Rinke C."/>
            <person name="Chuvochina M."/>
            <person name="Mussig A.J."/>
            <person name="Chaumeil P.-A."/>
            <person name="Waite D.W."/>
            <person name="Whitman W.B."/>
            <person name="Parks D.H."/>
            <person name="Hugenholtz P."/>
        </authorList>
    </citation>
    <scope>NUCLEOTIDE SEQUENCE</scope>
    <source>
        <strain evidence="4">UBA12518</strain>
    </source>
</reference>
<evidence type="ECO:0000256" key="1">
    <source>
        <dbReference type="ARBA" id="ARBA00006230"/>
    </source>
</evidence>
<dbReference type="GO" id="GO:0008168">
    <property type="term" value="F:methyltransferase activity"/>
    <property type="evidence" value="ECO:0007669"/>
    <property type="project" value="UniProtKB-KW"/>
</dbReference>
<protein>
    <submittedName>
        <fullName evidence="4">Tetrahydromethanopterin S-methyltransferase subunit H</fullName>
        <ecNumber evidence="4">2.1.1.86</ecNumber>
    </submittedName>
</protein>
<evidence type="ECO:0000256" key="2">
    <source>
        <dbReference type="ARBA" id="ARBA00022603"/>
    </source>
</evidence>
<evidence type="ECO:0000256" key="3">
    <source>
        <dbReference type="ARBA" id="ARBA00022679"/>
    </source>
</evidence>
<dbReference type="EMBL" id="DUIH01000022">
    <property type="protein sequence ID" value="HIH70342.1"/>
    <property type="molecule type" value="Genomic_DNA"/>
</dbReference>
<proteinExistence type="inferred from homology"/>
<sequence>MFKYDKKQEVFEFGKTKVGGQIGEYPTVCVGSMFYTGHKIVQDDEKGIFDKDAAEELWNKQAEMSDITGLPCMNQIVGETPEAIARYIDWFASIDSETAFLIDSSVADVRVAAAKYCDEVGLSHRAIYNSINASADEKEIEGIRESNIDAAIVLAFNVLDSTVKGKMTILEGDGETKGMLELARECGIKRPLIDVAALPLGAGAGATVRSVIAVKGHLGLPTGGGFHNTASAWDWMKTFKKEHKEAYPPVDVGTNLVSQVMGADFLLYGPIGNAVKVFPAVAMVDIMLAETAVELGLEIKDENHPYYKLV</sequence>
<dbReference type="PIRSF" id="PIRSF004960">
    <property type="entry name" value="MtrH_MtxH"/>
    <property type="match status" value="1"/>
</dbReference>
<dbReference type="InterPro" id="IPR023467">
    <property type="entry name" value="MeTrfase_MtrH/MtxH"/>
</dbReference>
<comment type="caution">
    <text evidence="4">The sequence shown here is derived from an EMBL/GenBank/DDBJ whole genome shotgun (WGS) entry which is preliminary data.</text>
</comment>
<dbReference type="RefSeq" id="WP_042687020.1">
    <property type="nucleotide sequence ID" value="NZ_DUIH01000022.1"/>
</dbReference>
<dbReference type="AlphaFoldDB" id="A0A832RVQ8"/>
<keyword evidence="3 4" id="KW-0808">Transferase</keyword>
<keyword evidence="2 4" id="KW-0489">Methyltransferase</keyword>
<dbReference type="Proteomes" id="UP000600363">
    <property type="component" value="Unassembled WGS sequence"/>
</dbReference>
<comment type="similarity">
    <text evidence="1">Belongs to the MtrH family.</text>
</comment>